<evidence type="ECO:0000256" key="3">
    <source>
        <dbReference type="ARBA" id="ARBA00022603"/>
    </source>
</evidence>
<keyword evidence="4" id="KW-0808">Transferase</keyword>
<organism evidence="10 11">
    <name type="scientific">Microbacterium terregens</name>
    <dbReference type="NCBI Taxonomy" id="69363"/>
    <lineage>
        <taxon>Bacteria</taxon>
        <taxon>Bacillati</taxon>
        <taxon>Actinomycetota</taxon>
        <taxon>Actinomycetes</taxon>
        <taxon>Micrococcales</taxon>
        <taxon>Microbacteriaceae</taxon>
        <taxon>Microbacterium</taxon>
    </lineage>
</organism>
<sequence length="423" mass="46361">MTLPGLELLEPTASKRSRRAAVTFEGGLDAPFHRWFRLTPSFSPDLVRGWLSKYGITPGQTVLEPFAGAGTTNIVAKELGIDSIGVEINPFLAFVGQTSVDWTPTAQQLRDASARVVATARESVLRGPHDPEAFAAFLGDSLPPIHNVSRWWRDQVLRELVAVRHAINQQDAALANHLKLALAQIVYSTANITLGRLQVAFVNRSHHEIHVFEPFSQMVEKMAADLGISDDFPTATATIHNADSTILDFVEDGSIDAVFTSPPYPNRYSYVWNTRPHLYLLEFISTSKEAAALDMQTIGGTWGSATSRLMKGVVEPRPIVEKAAGAVIERLHEESTLMGNYVTKYFNSMDIQVGAVRPKLRDGAHVGYVVGNSESKGIMVETHEILGEIFLANGFDQVEQDVLRKRNSGVGLTEVTVSARASN</sequence>
<dbReference type="InterPro" id="IPR029063">
    <property type="entry name" value="SAM-dependent_MTases_sf"/>
</dbReference>
<dbReference type="Proteomes" id="UP001589611">
    <property type="component" value="Unassembled WGS sequence"/>
</dbReference>
<dbReference type="Pfam" id="PF01555">
    <property type="entry name" value="N6_N4_Mtase"/>
    <property type="match status" value="1"/>
</dbReference>
<dbReference type="RefSeq" id="WP_344711099.1">
    <property type="nucleotide sequence ID" value="NZ_BAAAWH010000001.1"/>
</dbReference>
<dbReference type="InterPro" id="IPR017985">
    <property type="entry name" value="MeTrfase_CN4_CS"/>
</dbReference>
<reference evidence="10 11" key="1">
    <citation type="submission" date="2024-09" db="EMBL/GenBank/DDBJ databases">
        <authorList>
            <person name="Sun Q."/>
            <person name="Mori K."/>
        </authorList>
    </citation>
    <scope>NUCLEOTIDE SEQUENCE [LARGE SCALE GENOMIC DNA]</scope>
    <source>
        <strain evidence="10 11">JCM 1342</strain>
    </source>
</reference>
<evidence type="ECO:0000256" key="5">
    <source>
        <dbReference type="ARBA" id="ARBA00022691"/>
    </source>
</evidence>
<keyword evidence="3 10" id="KW-0489">Methyltransferase</keyword>
<comment type="caution">
    <text evidence="10">The sequence shown here is derived from an EMBL/GenBank/DDBJ whole genome shotgun (WGS) entry which is preliminary data.</text>
</comment>
<evidence type="ECO:0000256" key="1">
    <source>
        <dbReference type="ARBA" id="ARBA00010203"/>
    </source>
</evidence>
<keyword evidence="11" id="KW-1185">Reference proteome</keyword>
<proteinExistence type="inferred from homology"/>
<evidence type="ECO:0000256" key="7">
    <source>
        <dbReference type="ARBA" id="ARBA00023125"/>
    </source>
</evidence>
<comment type="catalytic activity">
    <reaction evidence="8">
        <text>a 2'-deoxycytidine in DNA + S-adenosyl-L-methionine = an N(4)-methyl-2'-deoxycytidine in DNA + S-adenosyl-L-homocysteine + H(+)</text>
        <dbReference type="Rhea" id="RHEA:16857"/>
        <dbReference type="Rhea" id="RHEA-COMP:11369"/>
        <dbReference type="Rhea" id="RHEA-COMP:13674"/>
        <dbReference type="ChEBI" id="CHEBI:15378"/>
        <dbReference type="ChEBI" id="CHEBI:57856"/>
        <dbReference type="ChEBI" id="CHEBI:59789"/>
        <dbReference type="ChEBI" id="CHEBI:85452"/>
        <dbReference type="ChEBI" id="CHEBI:137933"/>
        <dbReference type="EC" id="2.1.1.113"/>
    </reaction>
</comment>
<evidence type="ECO:0000256" key="4">
    <source>
        <dbReference type="ARBA" id="ARBA00022679"/>
    </source>
</evidence>
<evidence type="ECO:0000259" key="9">
    <source>
        <dbReference type="Pfam" id="PF01555"/>
    </source>
</evidence>
<comment type="similarity">
    <text evidence="1">Belongs to the N(4)/N(6)-methyltransferase family. N(4) subfamily.</text>
</comment>
<feature type="domain" description="DNA methylase N-4/N-6" evidence="9">
    <location>
        <begin position="55"/>
        <end position="90"/>
    </location>
</feature>
<protein>
    <recommendedName>
        <fullName evidence="2">site-specific DNA-methyltransferase (cytosine-N(4)-specific)</fullName>
        <ecNumber evidence="2">2.1.1.113</ecNumber>
    </recommendedName>
</protein>
<gene>
    <name evidence="10" type="ORF">ACFFPJ_01785</name>
</gene>
<dbReference type="GO" id="GO:0032259">
    <property type="term" value="P:methylation"/>
    <property type="evidence" value="ECO:0007669"/>
    <property type="project" value="UniProtKB-KW"/>
</dbReference>
<evidence type="ECO:0000256" key="2">
    <source>
        <dbReference type="ARBA" id="ARBA00012185"/>
    </source>
</evidence>
<dbReference type="SUPFAM" id="SSF53335">
    <property type="entry name" value="S-adenosyl-L-methionine-dependent methyltransferases"/>
    <property type="match status" value="2"/>
</dbReference>
<dbReference type="EC" id="2.1.1.113" evidence="2"/>
<keyword evidence="6" id="KW-0680">Restriction system</keyword>
<evidence type="ECO:0000256" key="6">
    <source>
        <dbReference type="ARBA" id="ARBA00022747"/>
    </source>
</evidence>
<dbReference type="GO" id="GO:0008168">
    <property type="term" value="F:methyltransferase activity"/>
    <property type="evidence" value="ECO:0007669"/>
    <property type="project" value="UniProtKB-KW"/>
</dbReference>
<evidence type="ECO:0000313" key="10">
    <source>
        <dbReference type="EMBL" id="MFB9644523.1"/>
    </source>
</evidence>
<keyword evidence="5" id="KW-0949">S-adenosyl-L-methionine</keyword>
<accession>A0ABV5SVZ6</accession>
<dbReference type="PROSITE" id="PS00093">
    <property type="entry name" value="N4_MTASE"/>
    <property type="match status" value="1"/>
</dbReference>
<evidence type="ECO:0000256" key="8">
    <source>
        <dbReference type="ARBA" id="ARBA00049120"/>
    </source>
</evidence>
<evidence type="ECO:0000313" key="11">
    <source>
        <dbReference type="Proteomes" id="UP001589611"/>
    </source>
</evidence>
<keyword evidence="7" id="KW-0238">DNA-binding</keyword>
<dbReference type="InterPro" id="IPR002941">
    <property type="entry name" value="DNA_methylase_N4/N6"/>
</dbReference>
<dbReference type="Gene3D" id="3.40.50.150">
    <property type="entry name" value="Vaccinia Virus protein VP39"/>
    <property type="match status" value="2"/>
</dbReference>
<dbReference type="EMBL" id="JBHMBE010000001">
    <property type="protein sequence ID" value="MFB9644523.1"/>
    <property type="molecule type" value="Genomic_DNA"/>
</dbReference>
<name>A0ABV5SVZ6_9MICO</name>